<evidence type="ECO:0000256" key="1">
    <source>
        <dbReference type="ARBA" id="ARBA00022884"/>
    </source>
</evidence>
<evidence type="ECO:0000259" key="4">
    <source>
        <dbReference type="PROSITE" id="PS50102"/>
    </source>
</evidence>
<evidence type="ECO:0000256" key="3">
    <source>
        <dbReference type="SAM" id="MobiDB-lite"/>
    </source>
</evidence>
<evidence type="ECO:0000313" key="6">
    <source>
        <dbReference type="Proteomes" id="UP001211065"/>
    </source>
</evidence>
<proteinExistence type="predicted"/>
<dbReference type="AlphaFoldDB" id="A0AAD5U470"/>
<organism evidence="5 6">
    <name type="scientific">Clydaea vesicula</name>
    <dbReference type="NCBI Taxonomy" id="447962"/>
    <lineage>
        <taxon>Eukaryota</taxon>
        <taxon>Fungi</taxon>
        <taxon>Fungi incertae sedis</taxon>
        <taxon>Chytridiomycota</taxon>
        <taxon>Chytridiomycota incertae sedis</taxon>
        <taxon>Chytridiomycetes</taxon>
        <taxon>Lobulomycetales</taxon>
        <taxon>Lobulomycetaceae</taxon>
        <taxon>Clydaea</taxon>
    </lineage>
</organism>
<dbReference type="Proteomes" id="UP001211065">
    <property type="component" value="Unassembled WGS sequence"/>
</dbReference>
<accession>A0AAD5U470</accession>
<name>A0AAD5U470_9FUNG</name>
<feature type="region of interest" description="Disordered" evidence="3">
    <location>
        <begin position="874"/>
        <end position="898"/>
    </location>
</feature>
<dbReference type="GO" id="GO:0003723">
    <property type="term" value="F:RNA binding"/>
    <property type="evidence" value="ECO:0007669"/>
    <property type="project" value="UniProtKB-UniRule"/>
</dbReference>
<dbReference type="Gene3D" id="3.30.70.330">
    <property type="match status" value="1"/>
</dbReference>
<reference evidence="5" key="1">
    <citation type="submission" date="2020-05" db="EMBL/GenBank/DDBJ databases">
        <title>Phylogenomic resolution of chytrid fungi.</title>
        <authorList>
            <person name="Stajich J.E."/>
            <person name="Amses K."/>
            <person name="Simmons R."/>
            <person name="Seto K."/>
            <person name="Myers J."/>
            <person name="Bonds A."/>
            <person name="Quandt C.A."/>
            <person name="Barry K."/>
            <person name="Liu P."/>
            <person name="Grigoriev I."/>
            <person name="Longcore J.E."/>
            <person name="James T.Y."/>
        </authorList>
    </citation>
    <scope>NUCLEOTIDE SEQUENCE</scope>
    <source>
        <strain evidence="5">JEL0476</strain>
    </source>
</reference>
<feature type="compositionally biased region" description="Low complexity" evidence="3">
    <location>
        <begin position="582"/>
        <end position="591"/>
    </location>
</feature>
<protein>
    <recommendedName>
        <fullName evidence="4">RRM domain-containing protein</fullName>
    </recommendedName>
</protein>
<feature type="region of interest" description="Disordered" evidence="3">
    <location>
        <begin position="570"/>
        <end position="605"/>
    </location>
</feature>
<dbReference type="InterPro" id="IPR012677">
    <property type="entry name" value="Nucleotide-bd_a/b_plait_sf"/>
</dbReference>
<feature type="compositionally biased region" description="Polar residues" evidence="3">
    <location>
        <begin position="407"/>
        <end position="416"/>
    </location>
</feature>
<dbReference type="CDD" id="cd00590">
    <property type="entry name" value="RRM_SF"/>
    <property type="match status" value="1"/>
</dbReference>
<dbReference type="PANTHER" id="PTHR23236">
    <property type="entry name" value="EUKARYOTIC TRANSLATION INITIATION FACTOR 4B/4H"/>
    <property type="match status" value="1"/>
</dbReference>
<dbReference type="InterPro" id="IPR035979">
    <property type="entry name" value="RBD_domain_sf"/>
</dbReference>
<keyword evidence="1 2" id="KW-0694">RNA-binding</keyword>
<dbReference type="Pfam" id="PF00076">
    <property type="entry name" value="RRM_1"/>
    <property type="match status" value="1"/>
</dbReference>
<dbReference type="PROSITE" id="PS50102">
    <property type="entry name" value="RRM"/>
    <property type="match status" value="1"/>
</dbReference>
<feature type="region of interest" description="Disordered" evidence="3">
    <location>
        <begin position="400"/>
        <end position="436"/>
    </location>
</feature>
<gene>
    <name evidence="5" type="ORF">HK099_002712</name>
</gene>
<dbReference type="PANTHER" id="PTHR23236:SF11">
    <property type="entry name" value="EUKARYOTIC TRANSLATION INITIATION FACTOR 4H"/>
    <property type="match status" value="1"/>
</dbReference>
<evidence type="ECO:0000256" key="2">
    <source>
        <dbReference type="PROSITE-ProRule" id="PRU00176"/>
    </source>
</evidence>
<dbReference type="EMBL" id="JADGJW010000192">
    <property type="protein sequence ID" value="KAJ3222097.1"/>
    <property type="molecule type" value="Genomic_DNA"/>
</dbReference>
<dbReference type="SUPFAM" id="SSF54928">
    <property type="entry name" value="RNA-binding domain, RBD"/>
    <property type="match status" value="1"/>
</dbReference>
<dbReference type="SMART" id="SM00360">
    <property type="entry name" value="RRM"/>
    <property type="match status" value="1"/>
</dbReference>
<feature type="domain" description="RRM" evidence="4">
    <location>
        <begin position="475"/>
        <end position="549"/>
    </location>
</feature>
<feature type="compositionally biased region" description="Polar residues" evidence="3">
    <location>
        <begin position="875"/>
        <end position="892"/>
    </location>
</feature>
<keyword evidence="6" id="KW-1185">Reference proteome</keyword>
<evidence type="ECO:0000313" key="5">
    <source>
        <dbReference type="EMBL" id="KAJ3222097.1"/>
    </source>
</evidence>
<dbReference type="InterPro" id="IPR000504">
    <property type="entry name" value="RRM_dom"/>
</dbReference>
<comment type="caution">
    <text evidence="5">The sequence shown here is derived from an EMBL/GenBank/DDBJ whole genome shotgun (WGS) entry which is preliminary data.</text>
</comment>
<sequence>MLNVNAEPFYIQPEANQKARSSSNLNSSLDPIYRQEDHLQLPTSASYQFSNASSAYQTATPNSPAVVAVKKTRGGTIIFVSNCKGNIFGLEQLALQYTASTVVHIGNFGLYDRGTISNIDEDIVKKNLPEGKECLYYQDIEFLITQKKRLSINLYVVPGDLDDPALVEKLKLQPELIPNLHLITTSCCLELEQVKFKFFKFCKFDLINDFDGCKSYLEKLFEESDSSVEKCEVKIFCSSYTAISDADDQLLYKLAYNLQMDYLLQVSSTNFLGYQPILAMDNQDEVYKIFSANATENNGVVSRFLSFYEEQHVKAPPQNFNFKLPLYEEGHVVLNVNTTRVSHIIVNGGLNLAGKFAQQVGRAFNLLKIIDEEVNQISEDNRSPNNKSNGAANNPWKQKFHAHSQENKLTSLNENSEVVPRPRPKNDRNLPSRPVSWSSWDNIAENAIVYQSRPLSGSSWETATDSSGFDSENGITIWVGNLPEVVNETDIRNFFRNIPILRIKMTTNRPDKRPCAFVDVADTDALEAALRLGGERLHGVRLKVEYDPSRLKKEFGFKGRANSYPSLSAVAQGKLPAEQDHQTQQQQQLQQLPRLTKSKSSDWIGLQSQKNHTTETLQQQAINNNWSNFSNNEFNNNMNLDALGKSSSWDSPPRKEVQSFSSGKNWDLPFNNKVNSIIPGMGWEDKSSNNNLNLQNQSQNNHPWITKSKSSLNLSWTTDGSPLKSPIINSTPGFGYGTVSSPSNNSLGLEWNKPSVQQSLRSPTSTSVQSFWNSNDVGNQNLMNNNYNQEKLKQQSKVWKNDKLGVRPGLNIITDFGNKSHDGSPLSAPILGKNTQAYNNPWGNFTNNQTPAITTTPVSSTPTNSGFNVLGSPQLLANTARPPSNNSNNSGDRLSWCF</sequence>